<name>F8NG64_SERL9</name>
<dbReference type="OrthoDB" id="2576233at2759"/>
<dbReference type="InterPro" id="IPR049233">
    <property type="entry name" value="DUF6830"/>
</dbReference>
<reference evidence="2" key="1">
    <citation type="submission" date="2011-04" db="EMBL/GenBank/DDBJ databases">
        <title>Evolution of plant cell wall degrading machinery underlies the functional diversity of forest fungi.</title>
        <authorList>
            <consortium name="US DOE Joint Genome Institute (JGI-PGF)"/>
            <person name="Eastwood D.C."/>
            <person name="Floudas D."/>
            <person name="Binder M."/>
            <person name="Majcherczyk A."/>
            <person name="Schneider P."/>
            <person name="Aerts A."/>
            <person name="Asiegbu F.O."/>
            <person name="Baker S.E."/>
            <person name="Barry K."/>
            <person name="Bendiksby M."/>
            <person name="Blumentritt M."/>
            <person name="Coutinho P.M."/>
            <person name="Cullen D."/>
            <person name="Cullen D."/>
            <person name="Gathman A."/>
            <person name="Goodell B."/>
            <person name="Henrissat B."/>
            <person name="Ihrmark K."/>
            <person name="Kauserud H."/>
            <person name="Kohler A."/>
            <person name="LaButti K."/>
            <person name="Lapidus A."/>
            <person name="Lavin J.L."/>
            <person name="Lee Y.-H."/>
            <person name="Lindquist E."/>
            <person name="Lilly W."/>
            <person name="Lucas S."/>
            <person name="Morin E."/>
            <person name="Murat C."/>
            <person name="Oguiza J.A."/>
            <person name="Park J."/>
            <person name="Pisabarro A.G."/>
            <person name="Riley R."/>
            <person name="Rosling A."/>
            <person name="Salamov A."/>
            <person name="Schmidt O."/>
            <person name="Schmutz J."/>
            <person name="Skrede I."/>
            <person name="Stenlid J."/>
            <person name="Wiebenga A."/>
            <person name="Xie X."/>
            <person name="Kues U."/>
            <person name="Hibbett D.S."/>
            <person name="Hoffmeister D."/>
            <person name="Hogberg N."/>
            <person name="Martin F."/>
            <person name="Grigoriev I.V."/>
            <person name="Watkinson S.C."/>
        </authorList>
    </citation>
    <scope>NUCLEOTIDE SEQUENCE</scope>
    <source>
        <strain evidence="2">S7.9</strain>
    </source>
</reference>
<evidence type="ECO:0000313" key="2">
    <source>
        <dbReference type="EMBL" id="EGO31034.1"/>
    </source>
</evidence>
<organism>
    <name type="scientific">Serpula lacrymans var. lacrymans (strain S7.9)</name>
    <name type="common">Dry rot fungus</name>
    <dbReference type="NCBI Taxonomy" id="578457"/>
    <lineage>
        <taxon>Eukaryota</taxon>
        <taxon>Fungi</taxon>
        <taxon>Dikarya</taxon>
        <taxon>Basidiomycota</taxon>
        <taxon>Agaricomycotina</taxon>
        <taxon>Agaricomycetes</taxon>
        <taxon>Agaricomycetidae</taxon>
        <taxon>Boletales</taxon>
        <taxon>Coniophorineae</taxon>
        <taxon>Serpulaceae</taxon>
        <taxon>Serpula</taxon>
    </lineage>
</organism>
<dbReference type="HOGENOM" id="CLU_006344_10_2_1"/>
<dbReference type="EMBL" id="GL945428">
    <property type="protein sequence ID" value="EGO31034.1"/>
    <property type="molecule type" value="Genomic_DNA"/>
</dbReference>
<dbReference type="Proteomes" id="UP000008064">
    <property type="component" value="Unassembled WGS sequence"/>
</dbReference>
<evidence type="ECO:0000259" key="1">
    <source>
        <dbReference type="Pfam" id="PF20722"/>
    </source>
</evidence>
<dbReference type="KEGG" id="sla:SERLADRAFT_432693"/>
<proteinExistence type="predicted"/>
<dbReference type="Pfam" id="PF20722">
    <property type="entry name" value="DUF6830"/>
    <property type="match status" value="1"/>
</dbReference>
<dbReference type="Pfam" id="PF18759">
    <property type="entry name" value="Plavaka"/>
    <property type="match status" value="2"/>
</dbReference>
<gene>
    <name evidence="2" type="ORF">SERLADRAFT_432693</name>
</gene>
<dbReference type="RefSeq" id="XP_007312918.1">
    <property type="nucleotide sequence ID" value="XM_007312856.1"/>
</dbReference>
<dbReference type="GeneID" id="18814050"/>
<accession>F8NG64</accession>
<sequence length="941" mass="106548">MADNGYVDPSFVSCPTEGCSERFASWQEVINHLDDPFLSCVPIPLVASDGNQYHIQEMLKNLPEGMPLSDNQGIHPPGFKFSYHPHSAYDYGRLPNVLEEMNADKYASKRTHNVFWPFSSQKEWELAKFLMETLNQSQIDKFLKLAWTKDPSKLSFSSAYRLTSFIEVLPTGPVWKMEEIRAENYKTAKPMILLYRDGLEVVKSLFGNPVFARHMMLDPKRDQLPQGSTIVGIVGASDKTTVTRGTGGIDMHPTFLTLANIASDVRMKAMSHSWLCTAFLPVPTFLDCRTEYQSVLSDRVWHTCMDIIMKNLKASAATGVWMSDPNGIARRAYTPLVAWVADLPEQQMIACTTKNLSPISHARLNEFGDNHPHRLRLGIDTLLAINSIQFDTWDFANYLPDAKVKGLSGVHQPFWRDWSLADPNKFLVPELLHTCHKFFFDHVLLWCKEAIGKDELDARYRSLHSRVGFKHFGSGISHVKQMTGREHREIQRTIVATAAGAVAPKFLRAVRALVDFIYQAQSPIHTPSSITAMVTSLSEFHDHKQAILDAEARRGASSTIDHFNIPKLELLQHFARAIRNMGAIMQFTADVTERLLITHCKHPFSGTNGRLFFEIQCVRILDRLEKARMFHLYAVLRHRKASLINYLVAEESSLLAEVDPESSWLSHTLPEEKRVFSIRPMRNHFLKGIRSVDAKTAFHLTKEPDMKSVSIKDAAEHFALDDLPGALAYYARGLRPGDGFSGPDDYNLPFTHIRVWYKCKIQLHSMFRSYLVMPAQTIQAYPPLPKMPLGNCDTVRLSGFDGRSFASAPILQVQIIFQAIAPKKTVLDQHLSPVLVYAQNFGFSGGRRDSNGSVAVEEDVDMYVVERLFHNRITASGERLRMGSIYPLNTIHLPVDLIPVFGAVMDRNITASNSLEIPTMFYVNNFSDKETYNTFLTEFTE</sequence>
<dbReference type="AlphaFoldDB" id="F8NG64"/>
<feature type="domain" description="DUF6830" evidence="1">
    <location>
        <begin position="692"/>
        <end position="795"/>
    </location>
</feature>
<protein>
    <recommendedName>
        <fullName evidence="1">DUF6830 domain-containing protein</fullName>
    </recommendedName>
</protein>
<dbReference type="InterPro" id="IPR041078">
    <property type="entry name" value="Plavaka"/>
</dbReference>